<name>A0A0U5FGR8_XANCI</name>
<dbReference type="Proteomes" id="UP000052230">
    <property type="component" value="Unassembled WGS sequence"/>
</dbReference>
<gene>
    <name evidence="1" type="ORF">XAC3562_630120</name>
</gene>
<dbReference type="AlphaFoldDB" id="A0A0U5FGR8"/>
<accession>A0A0U5FGR8</accession>
<dbReference type="EMBL" id="CCXZ01000159">
    <property type="protein sequence ID" value="CEG17655.1"/>
    <property type="molecule type" value="Genomic_DNA"/>
</dbReference>
<reference evidence="1 2" key="1">
    <citation type="submission" date="2014-09" db="EMBL/GenBank/DDBJ databases">
        <authorList>
            <person name="Regsiter A."/>
        </authorList>
    </citation>
    <scope>NUCLEOTIDE SEQUENCE [LARGE SCALE GENOMIC DNA]</scope>
</reference>
<protein>
    <submittedName>
        <fullName evidence="1">Uncharacterized protein</fullName>
    </submittedName>
</protein>
<proteinExistence type="predicted"/>
<comment type="caution">
    <text evidence="1">The sequence shown here is derived from an EMBL/GenBank/DDBJ whole genome shotgun (WGS) entry which is preliminary data.</text>
</comment>
<evidence type="ECO:0000313" key="1">
    <source>
        <dbReference type="EMBL" id="CEG17655.1"/>
    </source>
</evidence>
<organism evidence="1 2">
    <name type="scientific">Xanthomonas citri pv. citri</name>
    <dbReference type="NCBI Taxonomy" id="611301"/>
    <lineage>
        <taxon>Bacteria</taxon>
        <taxon>Pseudomonadati</taxon>
        <taxon>Pseudomonadota</taxon>
        <taxon>Gammaproteobacteria</taxon>
        <taxon>Lysobacterales</taxon>
        <taxon>Lysobacteraceae</taxon>
        <taxon>Xanthomonas</taxon>
    </lineage>
</organism>
<sequence>MRLLGWWCEHPEVLLPCALELHKKTLRRLLEPARSSYASTEVLGKSQCKIGGELPTHASCACSCSIRALSAARIGRQSLAQAARCA</sequence>
<evidence type="ECO:0000313" key="2">
    <source>
        <dbReference type="Proteomes" id="UP000052230"/>
    </source>
</evidence>
<keyword evidence="2" id="KW-1185">Reference proteome</keyword>